<feature type="non-terminal residue" evidence="1">
    <location>
        <position position="127"/>
    </location>
</feature>
<dbReference type="InterPro" id="IPR051135">
    <property type="entry name" value="Gal/GlcNAc/GalNAc_ST"/>
</dbReference>
<gene>
    <name evidence="1" type="ORF">RRG08_046679</name>
</gene>
<name>A0AAE1D0T1_9GAST</name>
<proteinExistence type="predicted"/>
<dbReference type="Proteomes" id="UP001283361">
    <property type="component" value="Unassembled WGS sequence"/>
</dbReference>
<reference evidence="1" key="1">
    <citation type="journal article" date="2023" name="G3 (Bethesda)">
        <title>A reference genome for the long-term kleptoplast-retaining sea slug Elysia crispata morphotype clarki.</title>
        <authorList>
            <person name="Eastman K.E."/>
            <person name="Pendleton A.L."/>
            <person name="Shaikh M.A."/>
            <person name="Suttiyut T."/>
            <person name="Ogas R."/>
            <person name="Tomko P."/>
            <person name="Gavelis G."/>
            <person name="Widhalm J.R."/>
            <person name="Wisecaver J.H."/>
        </authorList>
    </citation>
    <scope>NUCLEOTIDE SEQUENCE</scope>
    <source>
        <strain evidence="1">ECLA1</strain>
    </source>
</reference>
<dbReference type="GO" id="GO:0001517">
    <property type="term" value="F:N-acetylglucosamine 6-O-sulfotransferase activity"/>
    <property type="evidence" value="ECO:0007669"/>
    <property type="project" value="TreeGrafter"/>
</dbReference>
<keyword evidence="2" id="KW-1185">Reference proteome</keyword>
<sequence>DLDSANKLKETYPGRVYITRFENFAMRPILSTKRLFNFLGLEMTKGIQTFVQSKTHSKVDRAGYSTSRADAFKACYRWRQSIPFNVVKAYDKFCRQPFSELGYLPVNSTEELRNFGVSLLSDRDNFP</sequence>
<dbReference type="GO" id="GO:0006044">
    <property type="term" value="P:N-acetylglucosamine metabolic process"/>
    <property type="evidence" value="ECO:0007669"/>
    <property type="project" value="TreeGrafter"/>
</dbReference>
<dbReference type="InterPro" id="IPR027417">
    <property type="entry name" value="P-loop_NTPase"/>
</dbReference>
<dbReference type="PANTHER" id="PTHR10704:SF44">
    <property type="entry name" value="LD35051P-RELATED"/>
    <property type="match status" value="1"/>
</dbReference>
<evidence type="ECO:0008006" key="3">
    <source>
        <dbReference type="Google" id="ProtNLM"/>
    </source>
</evidence>
<evidence type="ECO:0000313" key="2">
    <source>
        <dbReference type="Proteomes" id="UP001283361"/>
    </source>
</evidence>
<dbReference type="Gene3D" id="3.40.50.300">
    <property type="entry name" value="P-loop containing nucleotide triphosphate hydrolases"/>
    <property type="match status" value="1"/>
</dbReference>
<dbReference type="AlphaFoldDB" id="A0AAE1D0T1"/>
<dbReference type="EMBL" id="JAWDGP010005923">
    <property type="protein sequence ID" value="KAK3749890.1"/>
    <property type="molecule type" value="Genomic_DNA"/>
</dbReference>
<dbReference type="PANTHER" id="PTHR10704">
    <property type="entry name" value="CARBOHYDRATE SULFOTRANSFERASE"/>
    <property type="match status" value="1"/>
</dbReference>
<dbReference type="SUPFAM" id="SSF52540">
    <property type="entry name" value="P-loop containing nucleoside triphosphate hydrolases"/>
    <property type="match status" value="1"/>
</dbReference>
<organism evidence="1 2">
    <name type="scientific">Elysia crispata</name>
    <name type="common">lettuce slug</name>
    <dbReference type="NCBI Taxonomy" id="231223"/>
    <lineage>
        <taxon>Eukaryota</taxon>
        <taxon>Metazoa</taxon>
        <taxon>Spiralia</taxon>
        <taxon>Lophotrochozoa</taxon>
        <taxon>Mollusca</taxon>
        <taxon>Gastropoda</taxon>
        <taxon>Heterobranchia</taxon>
        <taxon>Euthyneura</taxon>
        <taxon>Panpulmonata</taxon>
        <taxon>Sacoglossa</taxon>
        <taxon>Placobranchoidea</taxon>
        <taxon>Plakobranchidae</taxon>
        <taxon>Elysia</taxon>
    </lineage>
</organism>
<accession>A0AAE1D0T1</accession>
<protein>
    <recommendedName>
        <fullName evidence="3">Sulfotransferase</fullName>
    </recommendedName>
</protein>
<evidence type="ECO:0000313" key="1">
    <source>
        <dbReference type="EMBL" id="KAK3749890.1"/>
    </source>
</evidence>
<dbReference type="GO" id="GO:0006790">
    <property type="term" value="P:sulfur compound metabolic process"/>
    <property type="evidence" value="ECO:0007669"/>
    <property type="project" value="TreeGrafter"/>
</dbReference>
<comment type="caution">
    <text evidence="1">The sequence shown here is derived from an EMBL/GenBank/DDBJ whole genome shotgun (WGS) entry which is preliminary data.</text>
</comment>